<reference evidence="5 6" key="1">
    <citation type="journal article" date="2013" name="Biodegradation">
        <title>Quantitative proteomic analysis of ibuprofen-degrading Patulibacter sp. strain I11.</title>
        <authorList>
            <person name="Almeida B."/>
            <person name="Kjeldal H."/>
            <person name="Lolas I."/>
            <person name="Knudsen A.D."/>
            <person name="Carvalho G."/>
            <person name="Nielsen K.L."/>
            <person name="Barreto Crespo M.T."/>
            <person name="Stensballe A."/>
            <person name="Nielsen J.L."/>
        </authorList>
    </citation>
    <scope>NUCLEOTIDE SEQUENCE [LARGE SCALE GENOMIC DNA]</scope>
    <source>
        <strain evidence="5 6">I11</strain>
    </source>
</reference>
<dbReference type="Pfam" id="PF14361">
    <property type="entry name" value="RsbRD_N"/>
    <property type="match status" value="1"/>
</dbReference>
<dbReference type="InterPro" id="IPR051448">
    <property type="entry name" value="CdaR-like_regulators"/>
</dbReference>
<evidence type="ECO:0000256" key="1">
    <source>
        <dbReference type="ARBA" id="ARBA00006754"/>
    </source>
</evidence>
<dbReference type="PANTHER" id="PTHR33744:SF1">
    <property type="entry name" value="DNA-BINDING TRANSCRIPTIONAL ACTIVATOR ADER"/>
    <property type="match status" value="1"/>
</dbReference>
<dbReference type="RefSeq" id="WP_007579211.1">
    <property type="nucleotide sequence ID" value="NZ_AGUD01000316.1"/>
</dbReference>
<dbReference type="Proteomes" id="UP000005143">
    <property type="component" value="Unassembled WGS sequence"/>
</dbReference>
<dbReference type="PATRIC" id="fig|1097667.3.peg.4260"/>
<dbReference type="InterPro" id="IPR025736">
    <property type="entry name" value="PucR_C-HTH_dom"/>
</dbReference>
<dbReference type="PANTHER" id="PTHR33744">
    <property type="entry name" value="CARBOHYDRATE DIACID REGULATOR"/>
    <property type="match status" value="1"/>
</dbReference>
<dbReference type="Pfam" id="PF13556">
    <property type="entry name" value="HTH_30"/>
    <property type="match status" value="1"/>
</dbReference>
<comment type="similarity">
    <text evidence="1">Belongs to the CdaR family.</text>
</comment>
<dbReference type="Pfam" id="PF17853">
    <property type="entry name" value="GGDEF_2"/>
    <property type="match status" value="1"/>
</dbReference>
<dbReference type="AlphaFoldDB" id="H0EBR6"/>
<dbReference type="InterPro" id="IPR042070">
    <property type="entry name" value="PucR_C-HTH_sf"/>
</dbReference>
<feature type="domain" description="CdaR GGDEF-like" evidence="4">
    <location>
        <begin position="185"/>
        <end position="302"/>
    </location>
</feature>
<name>H0EBR6_9ACTN</name>
<sequence length="417" mass="44620">MPEPRPAQVDEAIRSAAAFLEDAAAELAPETAAEIHAGVPDLPAALAVTSQSTSGVRELISAIARAVLRGTPPDQLIVPEQTLEHARMYVRRGVELPVLLRTYRVGHGVMWRLWTAAVDDQATDAAQRILLRDRAGELLFGFMDAVTGRVVEEYHAERERWSRSAAAQRAATVRDLLDGQPIDPAAAGRTLGRELAGRHVGAVLWTTSGEDAAGAPARLERAASEVAAALGDDRPLLVPVGHRVLWMWATPADGGRGGAPASADAGPTTLRADRVSVAFGEPASGVDGFRHSHEEAIAARRVAVLGGRSPGATSHWQRSGLLGLLAVDVELARRFAHRELGELDADDDGAARLRATLATFLREGAHVARTAERLGVHPNTIGNRLRQCETALGRTIDHRRSELQAALLIRDGLVDRR</sequence>
<dbReference type="InterPro" id="IPR025751">
    <property type="entry name" value="RsbRD_N_dom"/>
</dbReference>
<feature type="domain" description="PucR C-terminal helix-turn-helix" evidence="2">
    <location>
        <begin position="353"/>
        <end position="409"/>
    </location>
</feature>
<feature type="domain" description="RsbT co-antagonist protein RsbRD N-terminal" evidence="3">
    <location>
        <begin position="26"/>
        <end position="169"/>
    </location>
</feature>
<comment type="caution">
    <text evidence="5">The sequence shown here is derived from an EMBL/GenBank/DDBJ whole genome shotgun (WGS) entry which is preliminary data.</text>
</comment>
<evidence type="ECO:0000313" key="5">
    <source>
        <dbReference type="EMBL" id="EHN08864.1"/>
    </source>
</evidence>
<keyword evidence="6" id="KW-1185">Reference proteome</keyword>
<evidence type="ECO:0000313" key="6">
    <source>
        <dbReference type="Proteomes" id="UP000005143"/>
    </source>
</evidence>
<gene>
    <name evidence="5" type="ORF">PAI11_42990</name>
</gene>
<dbReference type="Gene3D" id="1.10.10.2840">
    <property type="entry name" value="PucR C-terminal helix-turn-helix domain"/>
    <property type="match status" value="1"/>
</dbReference>
<evidence type="ECO:0000259" key="4">
    <source>
        <dbReference type="Pfam" id="PF17853"/>
    </source>
</evidence>
<proteinExistence type="inferred from homology"/>
<dbReference type="OrthoDB" id="3663486at2"/>
<dbReference type="EMBL" id="AGUD01000316">
    <property type="protein sequence ID" value="EHN08864.1"/>
    <property type="molecule type" value="Genomic_DNA"/>
</dbReference>
<organism evidence="5 6">
    <name type="scientific">Patulibacter medicamentivorans</name>
    <dbReference type="NCBI Taxonomy" id="1097667"/>
    <lineage>
        <taxon>Bacteria</taxon>
        <taxon>Bacillati</taxon>
        <taxon>Actinomycetota</taxon>
        <taxon>Thermoleophilia</taxon>
        <taxon>Solirubrobacterales</taxon>
        <taxon>Patulibacteraceae</taxon>
        <taxon>Patulibacter</taxon>
    </lineage>
</organism>
<protein>
    <submittedName>
        <fullName evidence="5">Uncharacterized protein</fullName>
    </submittedName>
</protein>
<accession>H0EBR6</accession>
<evidence type="ECO:0000259" key="2">
    <source>
        <dbReference type="Pfam" id="PF13556"/>
    </source>
</evidence>
<evidence type="ECO:0000259" key="3">
    <source>
        <dbReference type="Pfam" id="PF14361"/>
    </source>
</evidence>
<dbReference type="InterPro" id="IPR041522">
    <property type="entry name" value="CdaR_GGDEF"/>
</dbReference>